<organism evidence="1">
    <name type="scientific">marine metagenome</name>
    <dbReference type="NCBI Taxonomy" id="408172"/>
    <lineage>
        <taxon>unclassified sequences</taxon>
        <taxon>metagenomes</taxon>
        <taxon>ecological metagenomes</taxon>
    </lineage>
</organism>
<sequence>VDRKYFTEKKTGKKALGTHTVCCGQLKE</sequence>
<gene>
    <name evidence="1" type="ORF">METZ01_LOCUS494326</name>
</gene>
<reference evidence="1" key="1">
    <citation type="submission" date="2018-05" db="EMBL/GenBank/DDBJ databases">
        <authorList>
            <person name="Lanie J.A."/>
            <person name="Ng W.-L."/>
            <person name="Kazmierczak K.M."/>
            <person name="Andrzejewski T.M."/>
            <person name="Davidsen T.M."/>
            <person name="Wayne K.J."/>
            <person name="Tettelin H."/>
            <person name="Glass J.I."/>
            <person name="Rusch D."/>
            <person name="Podicherti R."/>
            <person name="Tsui H.-C.T."/>
            <person name="Winkler M.E."/>
        </authorList>
    </citation>
    <scope>NUCLEOTIDE SEQUENCE</scope>
</reference>
<proteinExistence type="predicted"/>
<evidence type="ECO:0000313" key="1">
    <source>
        <dbReference type="EMBL" id="SVE41472.1"/>
    </source>
</evidence>
<feature type="non-terminal residue" evidence="1">
    <location>
        <position position="1"/>
    </location>
</feature>
<feature type="non-terminal residue" evidence="1">
    <location>
        <position position="28"/>
    </location>
</feature>
<accession>A0A383DAG6</accession>
<dbReference type="EMBL" id="UINC01215672">
    <property type="protein sequence ID" value="SVE41472.1"/>
    <property type="molecule type" value="Genomic_DNA"/>
</dbReference>
<protein>
    <submittedName>
        <fullName evidence="1">Uncharacterized protein</fullName>
    </submittedName>
</protein>
<name>A0A383DAG6_9ZZZZ</name>
<dbReference type="AlphaFoldDB" id="A0A383DAG6"/>